<evidence type="ECO:0000259" key="1">
    <source>
        <dbReference type="Pfam" id="PF01965"/>
    </source>
</evidence>
<dbReference type="Gene3D" id="3.40.50.880">
    <property type="match status" value="1"/>
</dbReference>
<dbReference type="InterPro" id="IPR029062">
    <property type="entry name" value="Class_I_gatase-like"/>
</dbReference>
<dbReference type="InterPro" id="IPR002818">
    <property type="entry name" value="DJ-1/PfpI"/>
</dbReference>
<dbReference type="EMBL" id="CAKJTJ010000022">
    <property type="protein sequence ID" value="CAG9622463.1"/>
    <property type="molecule type" value="Genomic_DNA"/>
</dbReference>
<protein>
    <recommendedName>
        <fullName evidence="1">DJ-1/PfpI domain-containing protein</fullName>
    </recommendedName>
</protein>
<dbReference type="PANTHER" id="PTHR48094">
    <property type="entry name" value="PROTEIN/NUCLEIC ACID DEGLYCASE DJ-1-RELATED"/>
    <property type="match status" value="1"/>
</dbReference>
<dbReference type="Pfam" id="PF01965">
    <property type="entry name" value="DJ-1_PfpI"/>
    <property type="match status" value="1"/>
</dbReference>
<dbReference type="PANTHER" id="PTHR48094:SF12">
    <property type="entry name" value="PARKINSON DISEASE PROTEIN 7 HOMOLOG"/>
    <property type="match status" value="1"/>
</dbReference>
<gene>
    <name evidence="2" type="ORF">BACCIP111883_03254</name>
</gene>
<keyword evidence="3" id="KW-1185">Reference proteome</keyword>
<sequence length="191" mass="21137">MKSRKALLFIFEGYCEFEIATAISMLRDTHSIKTCALENRIYTSEAGLRTEPDFILEEVNAMEYDLIIIPGGDLAPIANAQELFHLVESFAKIGKIVAAICSGPFVLAKAGLLKEATYTATLSKEQRKFLGGFNEDSYIYSNVVTAGNIVTAQGHAFVEFGIEVNKLMREVSKDSITFYSGEGNRLMEKDL</sequence>
<organism evidence="2 3">
    <name type="scientific">Sutcliffiella rhizosphaerae</name>
    <dbReference type="NCBI Taxonomy" id="2880967"/>
    <lineage>
        <taxon>Bacteria</taxon>
        <taxon>Bacillati</taxon>
        <taxon>Bacillota</taxon>
        <taxon>Bacilli</taxon>
        <taxon>Bacillales</taxon>
        <taxon>Bacillaceae</taxon>
        <taxon>Sutcliffiella</taxon>
    </lineage>
</organism>
<evidence type="ECO:0000313" key="3">
    <source>
        <dbReference type="Proteomes" id="UP000789833"/>
    </source>
</evidence>
<proteinExistence type="predicted"/>
<accession>A0ABM8YR39</accession>
<dbReference type="RefSeq" id="WP_230502955.1">
    <property type="nucleotide sequence ID" value="NZ_CAKJTJ010000022.1"/>
</dbReference>
<evidence type="ECO:0000313" key="2">
    <source>
        <dbReference type="EMBL" id="CAG9622463.1"/>
    </source>
</evidence>
<dbReference type="InterPro" id="IPR050325">
    <property type="entry name" value="Prot/Nucl_acid_deglycase"/>
</dbReference>
<comment type="caution">
    <text evidence="2">The sequence shown here is derived from an EMBL/GenBank/DDBJ whole genome shotgun (WGS) entry which is preliminary data.</text>
</comment>
<name>A0ABM8YR39_9BACI</name>
<feature type="domain" description="DJ-1/PfpI" evidence="1">
    <location>
        <begin position="4"/>
        <end position="164"/>
    </location>
</feature>
<dbReference type="SUPFAM" id="SSF52317">
    <property type="entry name" value="Class I glutamine amidotransferase-like"/>
    <property type="match status" value="1"/>
</dbReference>
<dbReference type="Proteomes" id="UP000789833">
    <property type="component" value="Unassembled WGS sequence"/>
</dbReference>
<reference evidence="2 3" key="1">
    <citation type="submission" date="2021-10" db="EMBL/GenBank/DDBJ databases">
        <authorList>
            <person name="Criscuolo A."/>
        </authorList>
    </citation>
    <scope>NUCLEOTIDE SEQUENCE [LARGE SCALE GENOMIC DNA]</scope>
    <source>
        <strain evidence="3">CIP 111883</strain>
    </source>
</reference>